<evidence type="ECO:0000313" key="8">
    <source>
        <dbReference type="EMBL" id="OPC78511.1"/>
    </source>
</evidence>
<protein>
    <recommendedName>
        <fullName evidence="7">Subtilisin inhibitor domain-containing protein</fullName>
    </recommendedName>
</protein>
<evidence type="ECO:0000259" key="7">
    <source>
        <dbReference type="Pfam" id="PF00720"/>
    </source>
</evidence>
<dbReference type="OrthoDB" id="3427327at2"/>
<dbReference type="InterPro" id="IPR020054">
    <property type="entry name" value="Prot_inh_SSI_I16_CS"/>
</dbReference>
<dbReference type="InterPro" id="IPR036819">
    <property type="entry name" value="Subtilisin_inhibitor-like_sf"/>
</dbReference>
<dbReference type="STRING" id="159449.B4N89_38895"/>
<dbReference type="EMBL" id="MWQN01000003">
    <property type="protein sequence ID" value="OPC78511.1"/>
    <property type="molecule type" value="Genomic_DNA"/>
</dbReference>
<comment type="caution">
    <text evidence="8">The sequence shown here is derived from an EMBL/GenBank/DDBJ whole genome shotgun (WGS) entry which is preliminary data.</text>
</comment>
<keyword evidence="4" id="KW-0646">Protease inhibitor</keyword>
<evidence type="ECO:0000313" key="9">
    <source>
        <dbReference type="Proteomes" id="UP000190037"/>
    </source>
</evidence>
<feature type="domain" description="Subtilisin inhibitor" evidence="7">
    <location>
        <begin position="18"/>
        <end position="82"/>
    </location>
</feature>
<evidence type="ECO:0000256" key="2">
    <source>
        <dbReference type="ARBA" id="ARBA00010472"/>
    </source>
</evidence>
<comment type="similarity">
    <text evidence="2">Belongs to the protease inhibitor I16 (SSI) family.</text>
</comment>
<name>A0A1T3NPC4_9ACTN</name>
<dbReference type="GO" id="GO:0004867">
    <property type="term" value="F:serine-type endopeptidase inhibitor activity"/>
    <property type="evidence" value="ECO:0007669"/>
    <property type="project" value="UniProtKB-KW"/>
</dbReference>
<dbReference type="Gene3D" id="3.30.350.10">
    <property type="entry name" value="Subtilisin inhibitor-like"/>
    <property type="match status" value="1"/>
</dbReference>
<evidence type="ECO:0000256" key="4">
    <source>
        <dbReference type="ARBA" id="ARBA00022690"/>
    </source>
</evidence>
<evidence type="ECO:0000256" key="6">
    <source>
        <dbReference type="ARBA" id="ARBA00023157"/>
    </source>
</evidence>
<gene>
    <name evidence="8" type="ORF">B4N89_38895</name>
</gene>
<accession>A0A1T3NPC4</accession>
<sequence>MGDRLTVTVTDVPGGAGVYTLECHPAGGGHPAPRQACDRLDSVTMSGRDPFAPVPQGALCTMIHGGPAAAHITGVWAGHPVDAAFDRTNGCEITRWDDLVPVLPRVGG</sequence>
<keyword evidence="5" id="KW-0722">Serine protease inhibitor</keyword>
<evidence type="ECO:0000256" key="1">
    <source>
        <dbReference type="ARBA" id="ARBA00004613"/>
    </source>
</evidence>
<organism evidence="8 9">
    <name type="scientific">Embleya scabrispora</name>
    <dbReference type="NCBI Taxonomy" id="159449"/>
    <lineage>
        <taxon>Bacteria</taxon>
        <taxon>Bacillati</taxon>
        <taxon>Actinomycetota</taxon>
        <taxon>Actinomycetes</taxon>
        <taxon>Kitasatosporales</taxon>
        <taxon>Streptomycetaceae</taxon>
        <taxon>Embleya</taxon>
    </lineage>
</organism>
<proteinExistence type="inferred from homology"/>
<dbReference type="Pfam" id="PF00720">
    <property type="entry name" value="SSI"/>
    <property type="match status" value="1"/>
</dbReference>
<dbReference type="AlphaFoldDB" id="A0A1T3NPC4"/>
<keyword evidence="3" id="KW-0964">Secreted</keyword>
<dbReference type="PROSITE" id="PS00999">
    <property type="entry name" value="SSI"/>
    <property type="match status" value="1"/>
</dbReference>
<dbReference type="GO" id="GO:0005576">
    <property type="term" value="C:extracellular region"/>
    <property type="evidence" value="ECO:0007669"/>
    <property type="project" value="UniProtKB-SubCell"/>
</dbReference>
<dbReference type="Proteomes" id="UP000190037">
    <property type="component" value="Unassembled WGS sequence"/>
</dbReference>
<reference evidence="8 9" key="1">
    <citation type="submission" date="2017-03" db="EMBL/GenBank/DDBJ databases">
        <title>Draft genome sequence of Streptomyces scabrisporus NF3, endophyte isolated from Amphipterygium adstringens.</title>
        <authorList>
            <person name="Vazquez M."/>
            <person name="Ceapa C.D."/>
            <person name="Rodriguez Luna D."/>
            <person name="Sanchez Esquivel S."/>
        </authorList>
    </citation>
    <scope>NUCLEOTIDE SEQUENCE [LARGE SCALE GENOMIC DNA]</scope>
    <source>
        <strain evidence="8 9">NF3</strain>
    </source>
</reference>
<keyword evidence="6" id="KW-1015">Disulfide bond</keyword>
<evidence type="ECO:0000256" key="5">
    <source>
        <dbReference type="ARBA" id="ARBA00022900"/>
    </source>
</evidence>
<dbReference type="InterPro" id="IPR023549">
    <property type="entry name" value="Subtilisin_inhibitor"/>
</dbReference>
<comment type="subcellular location">
    <subcellularLocation>
        <location evidence="1">Secreted</location>
    </subcellularLocation>
</comment>
<evidence type="ECO:0000256" key="3">
    <source>
        <dbReference type="ARBA" id="ARBA00022525"/>
    </source>
</evidence>
<keyword evidence="9" id="KW-1185">Reference proteome</keyword>
<dbReference type="SUPFAM" id="SSF55399">
    <property type="entry name" value="Subtilisin inhibitor"/>
    <property type="match status" value="1"/>
</dbReference>